<proteinExistence type="inferred from homology"/>
<organism evidence="5 6">
    <name type="scientific">Arthrobacter stackebrandtii</name>
    <dbReference type="NCBI Taxonomy" id="272161"/>
    <lineage>
        <taxon>Bacteria</taxon>
        <taxon>Bacillati</taxon>
        <taxon>Actinomycetota</taxon>
        <taxon>Actinomycetes</taxon>
        <taxon>Micrococcales</taxon>
        <taxon>Micrococcaceae</taxon>
        <taxon>Arthrobacter</taxon>
    </lineage>
</organism>
<reference evidence="5 6" key="1">
    <citation type="submission" date="2021-03" db="EMBL/GenBank/DDBJ databases">
        <title>Sequencing the genomes of 1000 actinobacteria strains.</title>
        <authorList>
            <person name="Klenk H.-P."/>
        </authorList>
    </citation>
    <scope>NUCLEOTIDE SEQUENCE [LARGE SCALE GENOMIC DNA]</scope>
    <source>
        <strain evidence="5 6">DSM 16005</strain>
    </source>
</reference>
<evidence type="ECO:0000256" key="3">
    <source>
        <dbReference type="ARBA" id="ARBA00022729"/>
    </source>
</evidence>
<dbReference type="RefSeq" id="WP_209681647.1">
    <property type="nucleotide sequence ID" value="NZ_JAGIOI010000001.1"/>
</dbReference>
<dbReference type="PANTHER" id="PTHR30061:SF50">
    <property type="entry name" value="MALTOSE_MALTODEXTRIN-BINDING PERIPLASMIC PROTEIN"/>
    <property type="match status" value="1"/>
</dbReference>
<keyword evidence="2" id="KW-0813">Transport</keyword>
<dbReference type="SUPFAM" id="SSF53850">
    <property type="entry name" value="Periplasmic binding protein-like II"/>
    <property type="match status" value="1"/>
</dbReference>
<dbReference type="PROSITE" id="PS51257">
    <property type="entry name" value="PROKAR_LIPOPROTEIN"/>
    <property type="match status" value="1"/>
</dbReference>
<dbReference type="Proteomes" id="UP000711614">
    <property type="component" value="Unassembled WGS sequence"/>
</dbReference>
<protein>
    <submittedName>
        <fullName evidence="5">N,N'-diacetylchitobiose transport system substrate-binding protein</fullName>
    </submittedName>
</protein>
<sequence>MRKLGLVAIGAAAILAMSSCSTGGNDKAAADSGKITVWVVGSDTPDTARAYLKDTFEAENKGWTLQVEEKTWADVSDTYAAALQSNDAPDVVEIGNTQTASFADQGLIASIEDQRKALGSEDFLPGLEESATYNGELFAAPYYAGGRIVFYSKQILGKTPVPTTLDEYVATGVSTATDKRSGIWAPGRDWYNALPYVWAHGGFIAEQEGDTWKAGFSSDGGVKGLTQLQEVYTKASRAAKDGDENGPQVAFCAGETVLLSAPAWVQSSITAPADAENPGCADTYGSDLEAFALPGLKAGETAPIFAGGSNMAVATKSASPEKARAALAVITSSGYQKLMAEGGLTPGILSAAEFLPDTPVAKAQAKALANSKVTPTTPKWAEVEAAQIIQEALVKIAQGGDVKKVATDLDAQIEGILNS</sequence>
<name>A0ABS4YYY6_9MICC</name>
<dbReference type="Gene3D" id="3.40.190.10">
    <property type="entry name" value="Periplasmic binding protein-like II"/>
    <property type="match status" value="1"/>
</dbReference>
<feature type="signal peptide" evidence="4">
    <location>
        <begin position="1"/>
        <end position="23"/>
    </location>
</feature>
<keyword evidence="6" id="KW-1185">Reference proteome</keyword>
<dbReference type="EMBL" id="JAGIOI010000001">
    <property type="protein sequence ID" value="MBP2414003.1"/>
    <property type="molecule type" value="Genomic_DNA"/>
</dbReference>
<comment type="similarity">
    <text evidence="1">Belongs to the bacterial solute-binding protein 1 family.</text>
</comment>
<gene>
    <name evidence="5" type="ORF">JOF48_002802</name>
</gene>
<dbReference type="PANTHER" id="PTHR30061">
    <property type="entry name" value="MALTOSE-BINDING PERIPLASMIC PROTEIN"/>
    <property type="match status" value="1"/>
</dbReference>
<evidence type="ECO:0000313" key="5">
    <source>
        <dbReference type="EMBL" id="MBP2414003.1"/>
    </source>
</evidence>
<dbReference type="Pfam" id="PF13416">
    <property type="entry name" value="SBP_bac_8"/>
    <property type="match status" value="1"/>
</dbReference>
<evidence type="ECO:0000256" key="4">
    <source>
        <dbReference type="SAM" id="SignalP"/>
    </source>
</evidence>
<dbReference type="InterPro" id="IPR006059">
    <property type="entry name" value="SBP"/>
</dbReference>
<evidence type="ECO:0000313" key="6">
    <source>
        <dbReference type="Proteomes" id="UP000711614"/>
    </source>
</evidence>
<accession>A0ABS4YYY6</accession>
<evidence type="ECO:0000256" key="1">
    <source>
        <dbReference type="ARBA" id="ARBA00008520"/>
    </source>
</evidence>
<comment type="caution">
    <text evidence="5">The sequence shown here is derived from an EMBL/GenBank/DDBJ whole genome shotgun (WGS) entry which is preliminary data.</text>
</comment>
<feature type="chain" id="PRO_5046071575" evidence="4">
    <location>
        <begin position="24"/>
        <end position="419"/>
    </location>
</feature>
<evidence type="ECO:0000256" key="2">
    <source>
        <dbReference type="ARBA" id="ARBA00022448"/>
    </source>
</evidence>
<keyword evidence="3 4" id="KW-0732">Signal</keyword>